<dbReference type="PANTHER" id="PTHR13102">
    <property type="entry name" value="NUCLEOLAR PROTEIN 9"/>
    <property type="match status" value="1"/>
</dbReference>
<gene>
    <name evidence="3" type="primary">LOC115889298</name>
</gene>
<evidence type="ECO:0000256" key="1">
    <source>
        <dbReference type="ARBA" id="ARBA00022737"/>
    </source>
</evidence>
<dbReference type="GO" id="GO:0005730">
    <property type="term" value="C:nucleolus"/>
    <property type="evidence" value="ECO:0007669"/>
    <property type="project" value="TreeGrafter"/>
</dbReference>
<protein>
    <submittedName>
        <fullName evidence="3">Nucleolar protein 9</fullName>
    </submittedName>
</protein>
<dbReference type="FunCoup" id="A0A6J2YQP3">
    <property type="interactions" value="1577"/>
</dbReference>
<dbReference type="SMART" id="SM00025">
    <property type="entry name" value="Pumilio"/>
    <property type="match status" value="5"/>
</dbReference>
<dbReference type="GO" id="GO:0000480">
    <property type="term" value="P:endonucleolytic cleavage in 5'-ETS of tricistronic rRNA transcript (SSU-rRNA, 5.8S rRNA, LSU-rRNA)"/>
    <property type="evidence" value="ECO:0007669"/>
    <property type="project" value="TreeGrafter"/>
</dbReference>
<dbReference type="SUPFAM" id="SSF48371">
    <property type="entry name" value="ARM repeat"/>
    <property type="match status" value="2"/>
</dbReference>
<dbReference type="OrthoDB" id="9987665at2759"/>
<dbReference type="GO" id="GO:0003723">
    <property type="term" value="F:RNA binding"/>
    <property type="evidence" value="ECO:0007669"/>
    <property type="project" value="InterPro"/>
</dbReference>
<dbReference type="Gene3D" id="1.25.10.10">
    <property type="entry name" value="Leucine-rich Repeat Variant"/>
    <property type="match status" value="2"/>
</dbReference>
<dbReference type="InterPro" id="IPR011989">
    <property type="entry name" value="ARM-like"/>
</dbReference>
<reference evidence="3" key="1">
    <citation type="submission" date="2025-08" db="UniProtKB">
        <authorList>
            <consortium name="RefSeq"/>
        </authorList>
    </citation>
    <scope>IDENTIFICATION</scope>
    <source>
        <tissue evidence="3">Gonads</tissue>
    </source>
</reference>
<dbReference type="InParanoid" id="A0A6J2YQP3"/>
<dbReference type="InterPro" id="IPR016024">
    <property type="entry name" value="ARM-type_fold"/>
</dbReference>
<dbReference type="InterPro" id="IPR001313">
    <property type="entry name" value="Pumilio_RNA-bd_rpt"/>
</dbReference>
<dbReference type="GO" id="GO:0000056">
    <property type="term" value="P:ribosomal small subunit export from nucleus"/>
    <property type="evidence" value="ECO:0007669"/>
    <property type="project" value="TreeGrafter"/>
</dbReference>
<accession>A0A6J2YQP3</accession>
<dbReference type="Proteomes" id="UP000504635">
    <property type="component" value="Unplaced"/>
</dbReference>
<dbReference type="GeneID" id="115889298"/>
<name>A0A6J2YQP3_SITOR</name>
<dbReference type="AlphaFoldDB" id="A0A6J2YQP3"/>
<sequence length="585" mass="67248">MSTDNNIRNKRKRKKTFLQNARKYAKKGYYGRGSHMDADMYQYFVRILEVFKQGFENNDDKAVFVDNVFEQTENKEMECSCNQVGCRVIEMLLPFASDDIILKYSEKFSADIRPLSKDRFASFVLQALVKVSCGKYFDNSVSHEQKEKFKSFAVKTSKFLLNNLEDYIWDTYGNHVIRTCLCSLLNIHLEDKKQKGLENVSSIIQNECDIPEEFIEIVKEYAQRLIIWPQFGELCNSEQTSGFLQVLLKVLKKTDSKLLKKYLDKILEENFLGVQSDIKSENLPQGFMSVSLLMLLETAIQVAGKKSLNKYIKKLFSNNLLKLALMRSTNFAVQKILTSCINREQFDPLFDELADHMWEIIEKGHPAVILALAQGCKKLSTKQGSFIQGLMKALNCLEPEENQNNFAICTSFLIRYDKKNPVPTDNLQKEKLNLQGTLILQLMLEFNKPIKIINSLLSLTPNDLKGLFSNTMGSHIVDSYMKSVYVGEKSREKLVRKMQGTYQDLASSKYGSRSFEAIWNVANMKSKIHIMEELSHRDGSWANTEYGKIISSKINLVLFKRNKESWKNSLNKVATAEEVLADVLK</sequence>
<organism evidence="2 3">
    <name type="scientific">Sitophilus oryzae</name>
    <name type="common">Rice weevil</name>
    <name type="synonym">Curculio oryzae</name>
    <dbReference type="NCBI Taxonomy" id="7048"/>
    <lineage>
        <taxon>Eukaryota</taxon>
        <taxon>Metazoa</taxon>
        <taxon>Ecdysozoa</taxon>
        <taxon>Arthropoda</taxon>
        <taxon>Hexapoda</taxon>
        <taxon>Insecta</taxon>
        <taxon>Pterygota</taxon>
        <taxon>Neoptera</taxon>
        <taxon>Endopterygota</taxon>
        <taxon>Coleoptera</taxon>
        <taxon>Polyphaga</taxon>
        <taxon>Cucujiformia</taxon>
        <taxon>Curculionidae</taxon>
        <taxon>Dryophthorinae</taxon>
        <taxon>Sitophilus</taxon>
    </lineage>
</organism>
<dbReference type="RefSeq" id="XP_030765110.1">
    <property type="nucleotide sequence ID" value="XM_030909250.1"/>
</dbReference>
<keyword evidence="1" id="KW-0677">Repeat</keyword>
<dbReference type="PANTHER" id="PTHR13102:SF0">
    <property type="entry name" value="NUCLEOLAR PROTEIN 9"/>
    <property type="match status" value="1"/>
</dbReference>
<dbReference type="KEGG" id="soy:115889298"/>
<proteinExistence type="predicted"/>
<evidence type="ECO:0000313" key="3">
    <source>
        <dbReference type="RefSeq" id="XP_030765110.1"/>
    </source>
</evidence>
<dbReference type="GO" id="GO:0000447">
    <property type="term" value="P:endonucleolytic cleavage in ITS1 to separate SSU-rRNA from 5.8S rRNA and LSU-rRNA from tricistronic rRNA transcript (SSU-rRNA, 5.8S rRNA, LSU-rRNA)"/>
    <property type="evidence" value="ECO:0007669"/>
    <property type="project" value="TreeGrafter"/>
</dbReference>
<keyword evidence="2" id="KW-1185">Reference proteome</keyword>
<dbReference type="GO" id="GO:0030688">
    <property type="term" value="C:preribosome, small subunit precursor"/>
    <property type="evidence" value="ECO:0007669"/>
    <property type="project" value="TreeGrafter"/>
</dbReference>
<dbReference type="Pfam" id="PF22493">
    <property type="entry name" value="PUF_NOP9"/>
    <property type="match status" value="1"/>
</dbReference>
<dbReference type="InterPro" id="IPR040000">
    <property type="entry name" value="NOP9"/>
</dbReference>
<dbReference type="GO" id="GO:0000472">
    <property type="term" value="P:endonucleolytic cleavage to generate mature 5'-end of SSU-rRNA from (SSU-rRNA, 5.8S rRNA, LSU-rRNA)"/>
    <property type="evidence" value="ECO:0007669"/>
    <property type="project" value="TreeGrafter"/>
</dbReference>
<evidence type="ECO:0000313" key="2">
    <source>
        <dbReference type="Proteomes" id="UP000504635"/>
    </source>
</evidence>
<dbReference type="GO" id="GO:0030686">
    <property type="term" value="C:90S preribosome"/>
    <property type="evidence" value="ECO:0007669"/>
    <property type="project" value="TreeGrafter"/>
</dbReference>